<reference evidence="4" key="1">
    <citation type="submission" date="2016-06" db="UniProtKB">
        <authorList>
            <consortium name="WormBaseParasite"/>
        </authorList>
    </citation>
    <scope>IDENTIFICATION</scope>
</reference>
<evidence type="ECO:0000313" key="3">
    <source>
        <dbReference type="Proteomes" id="UP000271098"/>
    </source>
</evidence>
<dbReference type="EMBL" id="UYRT01078220">
    <property type="protein sequence ID" value="VDN18066.1"/>
    <property type="molecule type" value="Genomic_DNA"/>
</dbReference>
<evidence type="ECO:0000256" key="1">
    <source>
        <dbReference type="SAM" id="MobiDB-lite"/>
    </source>
</evidence>
<accession>A0A183DQB0</accession>
<protein>
    <submittedName>
        <fullName evidence="2 4">Uncharacterized protein</fullName>
    </submittedName>
</protein>
<organism evidence="4">
    <name type="scientific">Gongylonema pulchrum</name>
    <dbReference type="NCBI Taxonomy" id="637853"/>
    <lineage>
        <taxon>Eukaryota</taxon>
        <taxon>Metazoa</taxon>
        <taxon>Ecdysozoa</taxon>
        <taxon>Nematoda</taxon>
        <taxon>Chromadorea</taxon>
        <taxon>Rhabditida</taxon>
        <taxon>Spirurina</taxon>
        <taxon>Spiruromorpha</taxon>
        <taxon>Spiruroidea</taxon>
        <taxon>Gongylonematidae</taxon>
        <taxon>Gongylonema</taxon>
    </lineage>
</organism>
<keyword evidence="3" id="KW-1185">Reference proteome</keyword>
<name>A0A183DQB0_9BILA</name>
<reference evidence="2 3" key="2">
    <citation type="submission" date="2018-11" db="EMBL/GenBank/DDBJ databases">
        <authorList>
            <consortium name="Pathogen Informatics"/>
        </authorList>
    </citation>
    <scope>NUCLEOTIDE SEQUENCE [LARGE SCALE GENOMIC DNA]</scope>
</reference>
<evidence type="ECO:0000313" key="2">
    <source>
        <dbReference type="EMBL" id="VDN18066.1"/>
    </source>
</evidence>
<gene>
    <name evidence="2" type="ORF">GPUH_LOCUS10901</name>
</gene>
<dbReference type="WBParaSite" id="GPUH_0001091401-mRNA-1">
    <property type="protein sequence ID" value="GPUH_0001091401-mRNA-1"/>
    <property type="gene ID" value="GPUH_0001091401"/>
</dbReference>
<feature type="compositionally biased region" description="Polar residues" evidence="1">
    <location>
        <begin position="62"/>
        <end position="73"/>
    </location>
</feature>
<dbReference type="AlphaFoldDB" id="A0A183DQB0"/>
<feature type="region of interest" description="Disordered" evidence="1">
    <location>
        <begin position="52"/>
        <end position="73"/>
    </location>
</feature>
<dbReference type="Proteomes" id="UP000271098">
    <property type="component" value="Unassembled WGS sequence"/>
</dbReference>
<proteinExistence type="predicted"/>
<evidence type="ECO:0000313" key="4">
    <source>
        <dbReference type="WBParaSite" id="GPUH_0001091401-mRNA-1"/>
    </source>
</evidence>
<sequence>MGPYRGPAYRQHMMQHAHAYDRPTDHSFYDMYPSGRQTVGPYLGHRIAHELYSGENTLPRRPQSSFDTSAYAK</sequence>